<dbReference type="AlphaFoldDB" id="A0A168BFE2"/>
<reference evidence="1 2" key="1">
    <citation type="journal article" date="2016" name="Genome Biol. Evol.">
        <title>Divergent and convergent evolution of fungal pathogenicity.</title>
        <authorList>
            <person name="Shang Y."/>
            <person name="Xiao G."/>
            <person name="Zheng P."/>
            <person name="Cen K."/>
            <person name="Zhan S."/>
            <person name="Wang C."/>
        </authorList>
    </citation>
    <scope>NUCLEOTIDE SEQUENCE [LARGE SCALE GENOMIC DNA]</scope>
    <source>
        <strain evidence="1 2">ARSEF 7405</strain>
    </source>
</reference>
<dbReference type="EMBL" id="AZGZ01000005">
    <property type="protein sequence ID" value="KZZ95231.1"/>
    <property type="molecule type" value="Genomic_DNA"/>
</dbReference>
<dbReference type="VEuPathDB" id="FungiDB:AAP_01719"/>
<name>A0A168BFE2_9EURO</name>
<proteinExistence type="predicted"/>
<comment type="caution">
    <text evidence="1">The sequence shown here is derived from an EMBL/GenBank/DDBJ whole genome shotgun (WGS) entry which is preliminary data.</text>
</comment>
<evidence type="ECO:0000313" key="2">
    <source>
        <dbReference type="Proteomes" id="UP000242877"/>
    </source>
</evidence>
<protein>
    <submittedName>
        <fullName evidence="1">Uncharacterized protein</fullName>
    </submittedName>
</protein>
<keyword evidence="2" id="KW-1185">Reference proteome</keyword>
<sequence>MNKLLRNMRGNSLKLAAHISCLRALYLNDTYLQSLNIIVERFSIFDYDSKTRSPFFEPTTAVTSTDLSLNHLRPGEIPSDDDTSEPAWCSTTMLGCIHKIIAGDKDGKNLTDPILGGPRWNITNYPVTKMRFYWRPPRSGHFSDAETRALNRHGRTGTWFSENYWNLPNTPHVMCSLSHVLPGSNCDPEPGDIEGKDIKGHCLTSYELFMLLEAIYVACGQYADQPYCTIPVQIISVERCRIRFVQGHFEGHRLRVYISHYVSLGKADYSESREKALKRIVQWAHPVPLDGIVFKRNQK</sequence>
<organism evidence="1 2">
    <name type="scientific">Ascosphaera apis ARSEF 7405</name>
    <dbReference type="NCBI Taxonomy" id="392613"/>
    <lineage>
        <taxon>Eukaryota</taxon>
        <taxon>Fungi</taxon>
        <taxon>Dikarya</taxon>
        <taxon>Ascomycota</taxon>
        <taxon>Pezizomycotina</taxon>
        <taxon>Eurotiomycetes</taxon>
        <taxon>Eurotiomycetidae</taxon>
        <taxon>Onygenales</taxon>
        <taxon>Ascosphaeraceae</taxon>
        <taxon>Ascosphaera</taxon>
    </lineage>
</organism>
<accession>A0A168BFE2</accession>
<evidence type="ECO:0000313" key="1">
    <source>
        <dbReference type="EMBL" id="KZZ95231.1"/>
    </source>
</evidence>
<gene>
    <name evidence="1" type="ORF">AAP_01719</name>
</gene>
<dbReference type="OrthoDB" id="10373223at2759"/>
<dbReference type="Proteomes" id="UP000242877">
    <property type="component" value="Unassembled WGS sequence"/>
</dbReference>